<evidence type="ECO:0000313" key="6">
    <source>
        <dbReference type="EMBL" id="ERG61127.1"/>
    </source>
</evidence>
<feature type="compositionally biased region" description="Polar residues" evidence="2">
    <location>
        <begin position="141"/>
        <end position="157"/>
    </location>
</feature>
<dbReference type="InterPro" id="IPR056823">
    <property type="entry name" value="TEN-like_YD-shell"/>
</dbReference>
<reference evidence="6" key="2">
    <citation type="submission" date="2013-04" db="EMBL/GenBank/DDBJ databases">
        <title>Genome sequence of Pseudoalteromonas undina.</title>
        <authorList>
            <person name="Xie B.-B."/>
            <person name="Rong J.-C."/>
            <person name="Qin Q.-L."/>
            <person name="Shu Y.-L."/>
            <person name="Zhang Y.-Z."/>
        </authorList>
    </citation>
    <scope>NUCLEOTIDE SEQUENCE</scope>
    <source>
        <strain evidence="6">NCIMB 2128</strain>
    </source>
</reference>
<dbReference type="SUPFAM" id="SSF101908">
    <property type="entry name" value="Putative isomerase YbhE"/>
    <property type="match status" value="1"/>
</dbReference>
<evidence type="ECO:0000259" key="3">
    <source>
        <dbReference type="Pfam" id="PF15604"/>
    </source>
</evidence>
<feature type="domain" description="Teneurin-like YD-shell" evidence="5">
    <location>
        <begin position="580"/>
        <end position="702"/>
    </location>
</feature>
<dbReference type="InterPro" id="IPR045351">
    <property type="entry name" value="DUF6531"/>
</dbReference>
<evidence type="ECO:0000259" key="4">
    <source>
        <dbReference type="Pfam" id="PF20148"/>
    </source>
</evidence>
<evidence type="ECO:0000256" key="1">
    <source>
        <dbReference type="ARBA" id="ARBA00022737"/>
    </source>
</evidence>
<dbReference type="InterPro" id="IPR006530">
    <property type="entry name" value="YD"/>
</dbReference>
<evidence type="ECO:0000313" key="7">
    <source>
        <dbReference type="Proteomes" id="UP000016534"/>
    </source>
</evidence>
<feature type="domain" description="Novel toxin 15" evidence="3">
    <location>
        <begin position="1478"/>
        <end position="1637"/>
    </location>
</feature>
<evidence type="ECO:0000259" key="5">
    <source>
        <dbReference type="Pfam" id="PF25023"/>
    </source>
</evidence>
<feature type="compositionally biased region" description="Polar residues" evidence="2">
    <location>
        <begin position="999"/>
        <end position="1012"/>
    </location>
</feature>
<feature type="region of interest" description="Disordered" evidence="2">
    <location>
        <begin position="979"/>
        <end position="1012"/>
    </location>
</feature>
<keyword evidence="7" id="KW-1185">Reference proteome</keyword>
<keyword evidence="1" id="KW-0677">Repeat</keyword>
<dbReference type="Pfam" id="PF25023">
    <property type="entry name" value="TEN_YD-shell"/>
    <property type="match status" value="3"/>
</dbReference>
<feature type="domain" description="Teneurin-like YD-shell" evidence="5">
    <location>
        <begin position="442"/>
        <end position="576"/>
    </location>
</feature>
<sequence length="1641" mass="184278">MQSNTVVLQGISYPICLVAGKGSAPSGFVAVAANTPESAKNQIAQVGSALTSDAAKRLDVINLLNLAGVSCSRGSSARETASVLTQALVADKISCYHQKAKSAIQVSDNTNSGAAGKKPNSKSSSTASGKSASQAPAKNSGGASNNTPSEEPITQQECRSDPVSMLSGEEILPLIDFTLAGSKQLIWRRLYRSSHADVCSSMGNGWRHDFMVQLTEHYLPPPKVGPKQKGMYWLEYQDEHGAKHRFEKVKPGQSSYQLSSNLALHYQTNGKQVLVTPDDQHLTFKAGENSWLLEKVINEKGQSIGFYYDAKERLHRVEVNKARGCILKYNPQGLLANISAYRTGDNNKPVLLTPLLAQYDYDENKNLVRATNQQGETEHYGYNAANLLTKRTRASGFSHHFEWDSYSSSAKCIKQWGDNNTYTYQFEYNLDAGETTCIDSRGHKEHFVHNAQGKLVKHTDPNGNVWQYGYNAQGQKITEIKPDSSEIKYSYTPYGQLESITQPDGSVTKFAYNQLGQRVLTTLPDGQTVTRKYSVAGLLQSETFGDGRTVLYSYDKFGQLTQHINKDGQVTKFVWNEQGELLAKHHNDELIRYSYDSLGRVNATINNAGLLTQYKYNEHGQLAQTIAFDEKDPENKQHQHFSYDDAGRLISSQNSKGDTTEQHFEGLSQPHCVIQPDGSALHLTYDKERNLTAIERSDGHVYRISYDANENPTQVTGFDGTLQQYKYDACNRLTSVTQSDKRHVKIERDKLGRVIAQHASLATDTHIVNNANYYNYNLQGKITRAHNAQSTLKQQFDKGGRLLCAEQVHNQQQAHTLKYSYDDYGRRQSLTLPDSSTLKYSYNKFGQLSAIHLHQGNSTTVELAALSYDSQGNIQTQKFGNDITLTQQFDVFNRLTRQQLTHPAQALFDTCTYNYDSVNQLIARKEQGVSSHNINFEYNSLGQLIQQNLVSSEVDATTQYQWDSFGNPVSQSKIQNNELAEQQATQHNDDSDASDASNKIESSQSANINNVLPSEYNDSSAATATSELIEDDGVIKGTTNADRLTHFGDSDFHYDEFGNQIRETGKGIKTRREYNAFNQLSCFNNNGTLTQYDYDPLGRRIAKHTEQGKIDYIWDNDQLIGEYQHGEYTWYINLPNQFHPVALIKQGEVYYYHLDQLNTPRFVTNNKAEVVWENQADVYGYEESEISNTNNFTQPIRFQGQYLDIESGLHYNRYRYYSPKQQRFINQDPIGLVGGINHYQYAPNPVNWVDPFGLSCKENAWNTFLKNTKGHFNSTTEAADSYKKVKEVLLTPKAERPDPSTYLPQSYIDAHIAQFNQQGAGFISIQSWMLNPEYPTLPPRKFVGLKSEMDAIIAKYTQSGNDWRILRDELSLGENTDLSNDEITYITVEPGDERFKYDIPNGREGGAYDGEWIPGGKTKGGITEAALINSETVVHNNSLEELSSNFESTEKLQSDEDDKKMELHKVACFKKNAKGTEAEYDRQLKGQQDGINDMTVRKYLDNREAYKKIGRKGTGAAQRKARIDFQKELIIKYKKELRRTEKLSGEALKAKATVLAKRDMKTLNALHNPDMIAGGSDDNVLDLGDASVNQSIGSQWKGKGVGEGGDKMKGSRVEKMDLEAEKALKEFGPKAKMNVNLHRCK</sequence>
<name>A0ABN0NHT3_9GAMM</name>
<evidence type="ECO:0000256" key="2">
    <source>
        <dbReference type="SAM" id="MobiDB-lite"/>
    </source>
</evidence>
<feature type="compositionally biased region" description="Low complexity" evidence="2">
    <location>
        <begin position="117"/>
        <end position="135"/>
    </location>
</feature>
<dbReference type="PANTHER" id="PTHR32305">
    <property type="match status" value="1"/>
</dbReference>
<dbReference type="Proteomes" id="UP000016534">
    <property type="component" value="Unassembled WGS sequence"/>
</dbReference>
<dbReference type="NCBIfam" id="TIGR01643">
    <property type="entry name" value="YD_repeat_2x"/>
    <property type="match status" value="6"/>
</dbReference>
<feature type="region of interest" description="Disordered" evidence="2">
    <location>
        <begin position="106"/>
        <end position="161"/>
    </location>
</feature>
<dbReference type="EMBL" id="AHCF02000017">
    <property type="protein sequence ID" value="ERG61127.1"/>
    <property type="molecule type" value="Genomic_DNA"/>
</dbReference>
<feature type="domain" description="DUF6531" evidence="4">
    <location>
        <begin position="161"/>
        <end position="215"/>
    </location>
</feature>
<organism evidence="6 7">
    <name type="scientific">Pseudoalteromonas undina</name>
    <dbReference type="NCBI Taxonomy" id="43660"/>
    <lineage>
        <taxon>Bacteria</taxon>
        <taxon>Pseudomonadati</taxon>
        <taxon>Pseudomonadota</taxon>
        <taxon>Gammaproteobacteria</taxon>
        <taxon>Alteromonadales</taxon>
        <taxon>Pseudoalteromonadaceae</taxon>
        <taxon>Pseudoalteromonas</taxon>
    </lineage>
</organism>
<dbReference type="InterPro" id="IPR031325">
    <property type="entry name" value="RHS_repeat"/>
</dbReference>
<dbReference type="InterPro" id="IPR028949">
    <property type="entry name" value="Ntox15"/>
</dbReference>
<comment type="caution">
    <text evidence="6">The sequence shown here is derived from an EMBL/GenBank/DDBJ whole genome shotgun (WGS) entry which is preliminary data.</text>
</comment>
<dbReference type="InterPro" id="IPR022385">
    <property type="entry name" value="Rhs_assc_core"/>
</dbReference>
<gene>
    <name evidence="6" type="ORF">PUND_08454</name>
</gene>
<dbReference type="PANTHER" id="PTHR32305:SF15">
    <property type="entry name" value="PROTEIN RHSA-RELATED"/>
    <property type="match status" value="1"/>
</dbReference>
<dbReference type="Pfam" id="PF20148">
    <property type="entry name" value="DUF6531"/>
    <property type="match status" value="1"/>
</dbReference>
<accession>A0ABN0NHT3</accession>
<dbReference type="Gene3D" id="2.180.10.10">
    <property type="entry name" value="RHS repeat-associated core"/>
    <property type="match status" value="3"/>
</dbReference>
<protein>
    <submittedName>
        <fullName evidence="6">YD repeat-containing protein</fullName>
    </submittedName>
</protein>
<dbReference type="Pfam" id="PF05593">
    <property type="entry name" value="RHS_repeat"/>
    <property type="match status" value="1"/>
</dbReference>
<feature type="domain" description="Teneurin-like YD-shell" evidence="5">
    <location>
        <begin position="1041"/>
        <end position="1228"/>
    </location>
</feature>
<proteinExistence type="predicted"/>
<reference evidence="6" key="1">
    <citation type="journal article" date="2012" name="J. Bacteriol.">
        <title>Genome sequences of type strains of seven species of the marine bacterium Pseudoalteromonas.</title>
        <authorList>
            <person name="Xie B.B."/>
            <person name="Shu Y.L."/>
            <person name="Qin Q.L."/>
            <person name="Rong J.C."/>
            <person name="Zhang X.Y."/>
            <person name="Chen X.L."/>
            <person name="Shi M."/>
            <person name="He H.L."/>
            <person name="Zhou B.C."/>
            <person name="Zhang Y.Z."/>
        </authorList>
    </citation>
    <scope>NUCLEOTIDE SEQUENCE [LARGE SCALE GENOMIC DNA]</scope>
    <source>
        <strain evidence="6">NCIMB 2128</strain>
    </source>
</reference>
<dbReference type="NCBIfam" id="TIGR03696">
    <property type="entry name" value="Rhs_assc_core"/>
    <property type="match status" value="1"/>
</dbReference>
<dbReference type="Pfam" id="PF15604">
    <property type="entry name" value="Ntox15"/>
    <property type="match status" value="1"/>
</dbReference>
<dbReference type="InterPro" id="IPR050708">
    <property type="entry name" value="T6SS_VgrG/RHS"/>
</dbReference>